<dbReference type="InterPro" id="IPR015943">
    <property type="entry name" value="WD40/YVTN_repeat-like_dom_sf"/>
</dbReference>
<feature type="repeat" description="WD" evidence="4">
    <location>
        <begin position="103"/>
        <end position="144"/>
    </location>
</feature>
<evidence type="ECO:0000256" key="3">
    <source>
        <dbReference type="ARBA" id="ARBA00038344"/>
    </source>
</evidence>
<dbReference type="AlphaFoldDB" id="A0A9P0L6G7"/>
<dbReference type="OrthoDB" id="2096344at2759"/>
<evidence type="ECO:0000313" key="7">
    <source>
        <dbReference type="EMBL" id="CAH1985193.1"/>
    </source>
</evidence>
<reference evidence="7" key="1">
    <citation type="submission" date="2022-03" db="EMBL/GenBank/DDBJ databases">
        <authorList>
            <person name="Sayadi A."/>
        </authorList>
    </citation>
    <scope>NUCLEOTIDE SEQUENCE</scope>
</reference>
<proteinExistence type="inferred from homology"/>
<dbReference type="PROSITE" id="PS50294">
    <property type="entry name" value="WD_REPEATS_REGION"/>
    <property type="match status" value="3"/>
</dbReference>
<feature type="compositionally biased region" description="Low complexity" evidence="5">
    <location>
        <begin position="495"/>
        <end position="506"/>
    </location>
</feature>
<keyword evidence="8" id="KW-1185">Reference proteome</keyword>
<feature type="domain" description="Anaphase-promoting complex subunit 4-like WD40" evidence="6">
    <location>
        <begin position="78"/>
        <end position="143"/>
    </location>
</feature>
<dbReference type="PROSITE" id="PS50082">
    <property type="entry name" value="WD_REPEATS_2"/>
    <property type="match status" value="4"/>
</dbReference>
<feature type="repeat" description="WD" evidence="4">
    <location>
        <begin position="147"/>
        <end position="183"/>
    </location>
</feature>
<comment type="caution">
    <text evidence="7">The sequence shown here is derived from an EMBL/GenBank/DDBJ whole genome shotgun (WGS) entry which is preliminary data.</text>
</comment>
<dbReference type="Pfam" id="PF12894">
    <property type="entry name" value="ANAPC4_WD40"/>
    <property type="match status" value="1"/>
</dbReference>
<dbReference type="Proteomes" id="UP001152888">
    <property type="component" value="Unassembled WGS sequence"/>
</dbReference>
<dbReference type="GO" id="GO:0005634">
    <property type="term" value="C:nucleus"/>
    <property type="evidence" value="ECO:0007669"/>
    <property type="project" value="TreeGrafter"/>
</dbReference>
<dbReference type="SMART" id="SM00320">
    <property type="entry name" value="WD40"/>
    <property type="match status" value="7"/>
</dbReference>
<dbReference type="InterPro" id="IPR024977">
    <property type="entry name" value="Apc4-like_WD40_dom"/>
</dbReference>
<dbReference type="SUPFAM" id="SSF50978">
    <property type="entry name" value="WD40 repeat-like"/>
    <property type="match status" value="1"/>
</dbReference>
<dbReference type="InterPro" id="IPR051865">
    <property type="entry name" value="WD-repeat_CDT2_adapter"/>
</dbReference>
<comment type="similarity">
    <text evidence="3">Belongs to the WD repeat cdt2 family.</text>
</comment>
<name>A0A9P0L6G7_ACAOB</name>
<organism evidence="7 8">
    <name type="scientific">Acanthoscelides obtectus</name>
    <name type="common">Bean weevil</name>
    <name type="synonym">Bruchus obtectus</name>
    <dbReference type="NCBI Taxonomy" id="200917"/>
    <lineage>
        <taxon>Eukaryota</taxon>
        <taxon>Metazoa</taxon>
        <taxon>Ecdysozoa</taxon>
        <taxon>Arthropoda</taxon>
        <taxon>Hexapoda</taxon>
        <taxon>Insecta</taxon>
        <taxon>Pterygota</taxon>
        <taxon>Neoptera</taxon>
        <taxon>Endopterygota</taxon>
        <taxon>Coleoptera</taxon>
        <taxon>Polyphaga</taxon>
        <taxon>Cucujiformia</taxon>
        <taxon>Chrysomeloidea</taxon>
        <taxon>Chrysomelidae</taxon>
        <taxon>Bruchinae</taxon>
        <taxon>Bruchini</taxon>
        <taxon>Acanthoscelides</taxon>
    </lineage>
</organism>
<evidence type="ECO:0000256" key="1">
    <source>
        <dbReference type="ARBA" id="ARBA00004906"/>
    </source>
</evidence>
<dbReference type="Pfam" id="PF00400">
    <property type="entry name" value="WD40"/>
    <property type="match status" value="4"/>
</dbReference>
<dbReference type="Gene3D" id="2.130.10.10">
    <property type="entry name" value="YVTN repeat-like/Quinoprotein amine dehydrogenase"/>
    <property type="match status" value="2"/>
</dbReference>
<feature type="region of interest" description="Disordered" evidence="5">
    <location>
        <begin position="495"/>
        <end position="515"/>
    </location>
</feature>
<evidence type="ECO:0000313" key="8">
    <source>
        <dbReference type="Proteomes" id="UP001152888"/>
    </source>
</evidence>
<dbReference type="GO" id="GO:0043161">
    <property type="term" value="P:proteasome-mediated ubiquitin-dependent protein catabolic process"/>
    <property type="evidence" value="ECO:0007669"/>
    <property type="project" value="TreeGrafter"/>
</dbReference>
<feature type="repeat" description="WD" evidence="4">
    <location>
        <begin position="218"/>
        <end position="259"/>
    </location>
</feature>
<accession>A0A9P0L6G7</accession>
<dbReference type="EMBL" id="CAKOFQ010006972">
    <property type="protein sequence ID" value="CAH1985193.1"/>
    <property type="molecule type" value="Genomic_DNA"/>
</dbReference>
<keyword evidence="4" id="KW-0853">WD repeat</keyword>
<dbReference type="CDD" id="cd00200">
    <property type="entry name" value="WD40"/>
    <property type="match status" value="1"/>
</dbReference>
<dbReference type="GO" id="GO:0030674">
    <property type="term" value="F:protein-macromolecule adaptor activity"/>
    <property type="evidence" value="ECO:0007669"/>
    <property type="project" value="TreeGrafter"/>
</dbReference>
<dbReference type="PANTHER" id="PTHR22852">
    <property type="entry name" value="LETHAL 2 DENTICLELESS PROTEIN RETINOIC ACID-REGULATED NUCLEAR MATRIX-ASSOCIATED PROTEIN"/>
    <property type="match status" value="1"/>
</dbReference>
<keyword evidence="2" id="KW-0833">Ubl conjugation pathway</keyword>
<evidence type="ECO:0000259" key="6">
    <source>
        <dbReference type="Pfam" id="PF12894"/>
    </source>
</evidence>
<comment type="pathway">
    <text evidence="1">Protein modification; protein ubiquitination.</text>
</comment>
<dbReference type="InterPro" id="IPR001680">
    <property type="entry name" value="WD40_rpt"/>
</dbReference>
<evidence type="ECO:0000256" key="2">
    <source>
        <dbReference type="ARBA" id="ARBA00022786"/>
    </source>
</evidence>
<protein>
    <recommendedName>
        <fullName evidence="6">Anaphase-promoting complex subunit 4-like WD40 domain-containing protein</fullName>
    </recommendedName>
</protein>
<sequence length="690" mass="77817">MVHAKELEESGMPMNDVQSLINQQTGFSKWRQSDAPIKRLRCSKKDSYTHLLSQREDSVLYRDTPIFTCKFSPQQNHEHLLALANEDGKLAVHDSNTDERYGIHAHNNAIFDLAWMFNQMKLVTASGDHTSKLYDIGNGEIREEKVFCGHTRSVKTVAFRKDDTSVFATGGRDGNIIVWDTRTDINSFVGRADRTISNSHTAKIFTPTKSRRKFSSPTPSSVKSVTGLAFQGNNTLISCGAGDGIIKIWDLRKNYTTYKKEAAPKSVIPYPGNTTKNGYSSLIIDNEGIRIYANCLDNTIYCYNVATYPTEPVMRYRGHQNSTFYVKSSLGRDGEYLISGSSDENAYIWSTKHSLPLVKLSGHTAEVTCVAWSDKNFVLITCSDDMTHKIWTIGPEELPDDWDVNGRGCAEVVPIVKNTERNFTLKRILEEVEVSTPKRMLLQCERCSGVFTTSCKSCPSSKRKSDTKLDNENVATHTEFGPKRLFVNSTNVATTNENETESSATAMSKTSDFNEYEPPCKMSRIGDFEMPNNHKVIIEDISEDTGCVPLSVIKDDSNQQTRLNRDMNDDMDYEPPAKCPRNNIENSPTVNLPNYIVDGVAPHLNYSPPKKKNHDWLTRLRIENQLRRDMQERTEGCTIPKPPKVESPRCRKFVMPKSPLLKYFKVTNSTQKCEGGSKLHDCSSVDAVKY</sequence>
<dbReference type="InterPro" id="IPR036322">
    <property type="entry name" value="WD40_repeat_dom_sf"/>
</dbReference>
<dbReference type="PANTHER" id="PTHR22852:SF0">
    <property type="entry name" value="DENTICLELESS PROTEIN HOMOLOG"/>
    <property type="match status" value="1"/>
</dbReference>
<dbReference type="GO" id="GO:0007095">
    <property type="term" value="P:mitotic G2 DNA damage checkpoint signaling"/>
    <property type="evidence" value="ECO:0007669"/>
    <property type="project" value="TreeGrafter"/>
</dbReference>
<gene>
    <name evidence="7" type="ORF">ACAOBT_LOCUS16527</name>
</gene>
<evidence type="ECO:0000256" key="4">
    <source>
        <dbReference type="PROSITE-ProRule" id="PRU00221"/>
    </source>
</evidence>
<feature type="repeat" description="WD" evidence="4">
    <location>
        <begin position="360"/>
        <end position="393"/>
    </location>
</feature>
<evidence type="ECO:0000256" key="5">
    <source>
        <dbReference type="SAM" id="MobiDB-lite"/>
    </source>
</evidence>